<dbReference type="OrthoDB" id="2976780at2759"/>
<evidence type="ECO:0000313" key="3">
    <source>
        <dbReference type="Proteomes" id="UP000054549"/>
    </source>
</evidence>
<organism evidence="2 3">
    <name type="scientific">Amanita muscaria (strain Koide BX008)</name>
    <dbReference type="NCBI Taxonomy" id="946122"/>
    <lineage>
        <taxon>Eukaryota</taxon>
        <taxon>Fungi</taxon>
        <taxon>Dikarya</taxon>
        <taxon>Basidiomycota</taxon>
        <taxon>Agaricomycotina</taxon>
        <taxon>Agaricomycetes</taxon>
        <taxon>Agaricomycetidae</taxon>
        <taxon>Agaricales</taxon>
        <taxon>Pluteineae</taxon>
        <taxon>Amanitaceae</taxon>
        <taxon>Amanita</taxon>
    </lineage>
</organism>
<keyword evidence="3" id="KW-1185">Reference proteome</keyword>
<keyword evidence="1" id="KW-1133">Transmembrane helix</keyword>
<evidence type="ECO:0000256" key="1">
    <source>
        <dbReference type="SAM" id="Phobius"/>
    </source>
</evidence>
<dbReference type="HOGENOM" id="CLU_1365942_0_0_1"/>
<evidence type="ECO:0000313" key="2">
    <source>
        <dbReference type="EMBL" id="KIL58078.1"/>
    </source>
</evidence>
<dbReference type="STRING" id="946122.A0A0C2WPB9"/>
<protein>
    <submittedName>
        <fullName evidence="2">Uncharacterized protein</fullName>
    </submittedName>
</protein>
<keyword evidence="1" id="KW-0812">Transmembrane</keyword>
<name>A0A0C2WPB9_AMAMK</name>
<reference evidence="2 3" key="1">
    <citation type="submission" date="2014-04" db="EMBL/GenBank/DDBJ databases">
        <title>Evolutionary Origins and Diversification of the Mycorrhizal Mutualists.</title>
        <authorList>
            <consortium name="DOE Joint Genome Institute"/>
            <consortium name="Mycorrhizal Genomics Consortium"/>
            <person name="Kohler A."/>
            <person name="Kuo A."/>
            <person name="Nagy L.G."/>
            <person name="Floudas D."/>
            <person name="Copeland A."/>
            <person name="Barry K.W."/>
            <person name="Cichocki N."/>
            <person name="Veneault-Fourrey C."/>
            <person name="LaButti K."/>
            <person name="Lindquist E.A."/>
            <person name="Lipzen A."/>
            <person name="Lundell T."/>
            <person name="Morin E."/>
            <person name="Murat C."/>
            <person name="Riley R."/>
            <person name="Ohm R."/>
            <person name="Sun H."/>
            <person name="Tunlid A."/>
            <person name="Henrissat B."/>
            <person name="Grigoriev I.V."/>
            <person name="Hibbett D.S."/>
            <person name="Martin F."/>
        </authorList>
    </citation>
    <scope>NUCLEOTIDE SEQUENCE [LARGE SCALE GENOMIC DNA]</scope>
    <source>
        <strain evidence="2 3">Koide BX008</strain>
    </source>
</reference>
<proteinExistence type="predicted"/>
<dbReference type="AlphaFoldDB" id="A0A0C2WPB9"/>
<sequence length="211" mass="24526">MSDYKAYWTTVAEKCTHWKKSMQQTMTKDDNFLKKSWKTFSKQSKYFRWSVIAAVLLLIISIFIPIWDRSPPKFTGDVNYVCQSPKIIHQWQIKAFRPKWFGLFGGPGPITYKAKGRNGHRVSIVDIDRRDIEIKMFIDDKDFGHRAVDLDGTVNCGDDLVRCLNMGFGAAMVSVPPGKHIVRAEILDVNGTFRWGNERNRRVWWMVEECS</sequence>
<feature type="transmembrane region" description="Helical" evidence="1">
    <location>
        <begin position="46"/>
        <end position="67"/>
    </location>
</feature>
<keyword evidence="1" id="KW-0472">Membrane</keyword>
<accession>A0A0C2WPB9</accession>
<dbReference type="Proteomes" id="UP000054549">
    <property type="component" value="Unassembled WGS sequence"/>
</dbReference>
<gene>
    <name evidence="2" type="ORF">M378DRAFT_15818</name>
</gene>
<dbReference type="InParanoid" id="A0A0C2WPB9"/>
<dbReference type="EMBL" id="KN818348">
    <property type="protein sequence ID" value="KIL58078.1"/>
    <property type="molecule type" value="Genomic_DNA"/>
</dbReference>